<dbReference type="AlphaFoldDB" id="A0A939GN46"/>
<feature type="domain" description="BACON" evidence="1">
    <location>
        <begin position="67"/>
        <end position="149"/>
    </location>
</feature>
<sequence>TLAVSGGGSGAVYTWKTGGSVVGTGSSLSVSPATTTTYQVECTSCGSCTAVQVTLTVTPLPPPSAQLEVTPSQLSWSSSANSQVISVGSNVSWSVSGLPASGWLTASAAGGSGNGSFILTATANSSSASRAATVTVSGGGITWTINVSQRDITPPSADQPTYNLATSRWLGIQSIGQANSSDPLGKRYLDAAIGAGLNCVQVTIDWADVQRSDGSYDWTRLDTELNYALAKNMKLMVRVGLDGNRIGNKIWFPEAGYVVDNYGHPYYQDQKVCFSLDHQESVNRAVAFIRVVANHLNDNASYRNNLIGFSLANSKQVETNYGTRNYIGVDASSGERDVEFDWSLPSLIKYRERLKVWFNNSLPAYNNYAASSWSSWDAIMPPTPQASSPPMGYPFPAWRLWYYHRHLSLKEFIEKAYWAAHDVNPLWNLMGEFPHVHVANSPACGTTGARLLLPEWIKGMKLNDDANFDHNLTVNLTLGDRAADKWAAQEVGINSQTEQDCIGHGLNFFKYDGTVFLMAQPMVAGDGSDEAENRKGINKLTNVIAAIRNAYPLDQVPVRRTPVNVGNPVRLSFKLAIGKSYQDGEFSGNYYNKANSGGGNNAVIVSLEDDMLKNP</sequence>
<evidence type="ECO:0000313" key="3">
    <source>
        <dbReference type="Proteomes" id="UP000664034"/>
    </source>
</evidence>
<dbReference type="EMBL" id="JAFMYV010000015">
    <property type="protein sequence ID" value="MBO0939483.1"/>
    <property type="molecule type" value="Genomic_DNA"/>
</dbReference>
<dbReference type="InterPro" id="IPR024361">
    <property type="entry name" value="BACON"/>
</dbReference>
<gene>
    <name evidence="2" type="ORF">J2I47_23235</name>
</gene>
<comment type="caution">
    <text evidence="2">The sequence shown here is derived from an EMBL/GenBank/DDBJ whole genome shotgun (WGS) entry which is preliminary data.</text>
</comment>
<feature type="non-terminal residue" evidence="2">
    <location>
        <position position="1"/>
    </location>
</feature>
<reference evidence="2" key="1">
    <citation type="submission" date="2021-03" db="EMBL/GenBank/DDBJ databases">
        <title>Fibrella sp. HMF5335 genome sequencing and assembly.</title>
        <authorList>
            <person name="Kang H."/>
            <person name="Kim H."/>
            <person name="Bae S."/>
            <person name="Joh K."/>
        </authorList>
    </citation>
    <scope>NUCLEOTIDE SEQUENCE</scope>
    <source>
        <strain evidence="2">HMF5335</strain>
    </source>
</reference>
<accession>A0A939GN46</accession>
<dbReference type="Proteomes" id="UP000664034">
    <property type="component" value="Unassembled WGS sequence"/>
</dbReference>
<dbReference type="InterPro" id="IPR017853">
    <property type="entry name" value="GH"/>
</dbReference>
<evidence type="ECO:0000259" key="1">
    <source>
        <dbReference type="Pfam" id="PF19190"/>
    </source>
</evidence>
<dbReference type="InterPro" id="IPR013783">
    <property type="entry name" value="Ig-like_fold"/>
</dbReference>
<proteinExistence type="predicted"/>
<keyword evidence="3" id="KW-1185">Reference proteome</keyword>
<dbReference type="Gene3D" id="2.60.40.10">
    <property type="entry name" value="Immunoglobulins"/>
    <property type="match status" value="1"/>
</dbReference>
<dbReference type="SUPFAM" id="SSF51445">
    <property type="entry name" value="(Trans)glycosidases"/>
    <property type="match status" value="1"/>
</dbReference>
<protein>
    <recommendedName>
        <fullName evidence="1">BACON domain-containing protein</fullName>
    </recommendedName>
</protein>
<dbReference type="Gene3D" id="3.20.20.80">
    <property type="entry name" value="Glycosidases"/>
    <property type="match status" value="1"/>
</dbReference>
<evidence type="ECO:0000313" key="2">
    <source>
        <dbReference type="EMBL" id="MBO0939483.1"/>
    </source>
</evidence>
<dbReference type="Pfam" id="PF19190">
    <property type="entry name" value="BACON_2"/>
    <property type="match status" value="1"/>
</dbReference>
<name>A0A939GN46_9BACT</name>
<dbReference type="CDD" id="cd14948">
    <property type="entry name" value="BACON"/>
    <property type="match status" value="1"/>
</dbReference>
<organism evidence="2 3">
    <name type="scientific">Fibrella rubiginis</name>
    <dbReference type="NCBI Taxonomy" id="2817060"/>
    <lineage>
        <taxon>Bacteria</taxon>
        <taxon>Pseudomonadati</taxon>
        <taxon>Bacteroidota</taxon>
        <taxon>Cytophagia</taxon>
        <taxon>Cytophagales</taxon>
        <taxon>Spirosomataceae</taxon>
        <taxon>Fibrella</taxon>
    </lineage>
</organism>